<dbReference type="SUPFAM" id="SSF82199">
    <property type="entry name" value="SET domain"/>
    <property type="match status" value="1"/>
</dbReference>
<dbReference type="GO" id="GO:0032259">
    <property type="term" value="P:methylation"/>
    <property type="evidence" value="ECO:0007669"/>
    <property type="project" value="UniProtKB-KW"/>
</dbReference>
<dbReference type="InterPro" id="IPR013083">
    <property type="entry name" value="Znf_RING/FYVE/PHD"/>
</dbReference>
<keyword evidence="12" id="KW-0804">Transcription</keyword>
<keyword evidence="13" id="KW-0539">Nucleus</keyword>
<dbReference type="Pfam" id="PF05964">
    <property type="entry name" value="FYRN"/>
    <property type="match status" value="1"/>
</dbReference>
<evidence type="ECO:0008006" key="20">
    <source>
        <dbReference type="Google" id="ProtNLM"/>
    </source>
</evidence>
<evidence type="ECO:0000256" key="6">
    <source>
        <dbReference type="ARBA" id="ARBA00022723"/>
    </source>
</evidence>
<dbReference type="SMART" id="SM00542">
    <property type="entry name" value="FYRC"/>
    <property type="match status" value="1"/>
</dbReference>
<evidence type="ECO:0000313" key="18">
    <source>
        <dbReference type="EMBL" id="KAF8572176.1"/>
    </source>
</evidence>
<keyword evidence="7" id="KW-0677">Repeat</keyword>
<evidence type="ECO:0000256" key="1">
    <source>
        <dbReference type="ARBA" id="ARBA00004123"/>
    </source>
</evidence>
<comment type="caution">
    <text evidence="18">The sequence shown here is derived from an EMBL/GenBank/DDBJ whole genome shotgun (WGS) entry which is preliminary data.</text>
</comment>
<protein>
    <recommendedName>
        <fullName evidence="20">Histone-lysine N-methyltransferase MLL3</fullName>
    </recommendedName>
</protein>
<evidence type="ECO:0000256" key="12">
    <source>
        <dbReference type="ARBA" id="ARBA00023163"/>
    </source>
</evidence>
<keyword evidence="8" id="KW-0863">Zinc-finger</keyword>
<dbReference type="PROSITE" id="PS50868">
    <property type="entry name" value="POST_SET"/>
    <property type="match status" value="1"/>
</dbReference>
<dbReference type="GO" id="GO:0003713">
    <property type="term" value="F:transcription coactivator activity"/>
    <property type="evidence" value="ECO:0007669"/>
    <property type="project" value="TreeGrafter"/>
</dbReference>
<accession>A0A8T0DXT4</accession>
<dbReference type="EMBL" id="JTDF01000146">
    <property type="protein sequence ID" value="KAF8572176.1"/>
    <property type="molecule type" value="Genomic_DNA"/>
</dbReference>
<comment type="subcellular location">
    <subcellularLocation>
        <location evidence="1">Nucleus</location>
    </subcellularLocation>
</comment>
<organism evidence="18 19">
    <name type="scientific">Paragonimus westermani</name>
    <dbReference type="NCBI Taxonomy" id="34504"/>
    <lineage>
        <taxon>Eukaryota</taxon>
        <taxon>Metazoa</taxon>
        <taxon>Spiralia</taxon>
        <taxon>Lophotrochozoa</taxon>
        <taxon>Platyhelminthes</taxon>
        <taxon>Trematoda</taxon>
        <taxon>Digenea</taxon>
        <taxon>Plagiorchiida</taxon>
        <taxon>Troglotremata</taxon>
        <taxon>Troglotrematidae</taxon>
        <taxon>Paragonimus</taxon>
    </lineage>
</organism>
<feature type="domain" description="SET" evidence="15">
    <location>
        <begin position="1621"/>
        <end position="1737"/>
    </location>
</feature>
<dbReference type="PROSITE" id="PS51543">
    <property type="entry name" value="FYRC"/>
    <property type="match status" value="1"/>
</dbReference>
<keyword evidence="2" id="KW-0597">Phosphoprotein</keyword>
<dbReference type="InterPro" id="IPR003616">
    <property type="entry name" value="Post-SET_dom"/>
</dbReference>
<feature type="compositionally biased region" description="Polar residues" evidence="14">
    <location>
        <begin position="252"/>
        <end position="266"/>
    </location>
</feature>
<feature type="region of interest" description="Disordered" evidence="14">
    <location>
        <begin position="252"/>
        <end position="298"/>
    </location>
</feature>
<dbReference type="GO" id="GO:0045944">
    <property type="term" value="P:positive regulation of transcription by RNA polymerase II"/>
    <property type="evidence" value="ECO:0007669"/>
    <property type="project" value="TreeGrafter"/>
</dbReference>
<keyword evidence="9" id="KW-0862">Zinc</keyword>
<gene>
    <name evidence="18" type="ORF">P879_00032</name>
</gene>
<evidence type="ECO:0000256" key="4">
    <source>
        <dbReference type="ARBA" id="ARBA00022679"/>
    </source>
</evidence>
<dbReference type="InterPro" id="IPR034732">
    <property type="entry name" value="EPHD"/>
</dbReference>
<evidence type="ECO:0000256" key="11">
    <source>
        <dbReference type="ARBA" id="ARBA00023015"/>
    </source>
</evidence>
<evidence type="ECO:0000313" key="19">
    <source>
        <dbReference type="Proteomes" id="UP000699462"/>
    </source>
</evidence>
<feature type="domain" description="PHD-type" evidence="17">
    <location>
        <begin position="1238"/>
        <end position="1346"/>
    </location>
</feature>
<keyword evidence="19" id="KW-1185">Reference proteome</keyword>
<reference evidence="18 19" key="1">
    <citation type="submission" date="2019-07" db="EMBL/GenBank/DDBJ databases">
        <title>Annotation for the trematode Paragonimus westermani.</title>
        <authorList>
            <person name="Choi Y.-J."/>
        </authorList>
    </citation>
    <scope>NUCLEOTIDE SEQUENCE [LARGE SCALE GENOMIC DNA]</scope>
    <source>
        <strain evidence="18">180907_Pwestermani</strain>
    </source>
</reference>
<dbReference type="PROSITE" id="PS50280">
    <property type="entry name" value="SET"/>
    <property type="match status" value="1"/>
</dbReference>
<dbReference type="Pfam" id="PF05965">
    <property type="entry name" value="FYRC"/>
    <property type="match status" value="1"/>
</dbReference>
<dbReference type="PROSITE" id="PS51805">
    <property type="entry name" value="EPHD"/>
    <property type="match status" value="1"/>
</dbReference>
<feature type="compositionally biased region" description="Low complexity" evidence="14">
    <location>
        <begin position="278"/>
        <end position="288"/>
    </location>
</feature>
<dbReference type="Gene3D" id="3.30.40.10">
    <property type="entry name" value="Zinc/RING finger domain, C3HC4 (zinc finger)"/>
    <property type="match status" value="1"/>
</dbReference>
<dbReference type="OrthoDB" id="308383at2759"/>
<feature type="domain" description="Post-SET" evidence="16">
    <location>
        <begin position="1745"/>
        <end position="1761"/>
    </location>
</feature>
<dbReference type="SMART" id="SM00317">
    <property type="entry name" value="SET"/>
    <property type="match status" value="1"/>
</dbReference>
<dbReference type="InterPro" id="IPR003888">
    <property type="entry name" value="FYrich_N"/>
</dbReference>
<evidence type="ECO:0000256" key="7">
    <source>
        <dbReference type="ARBA" id="ARBA00022737"/>
    </source>
</evidence>
<dbReference type="InterPro" id="IPR001214">
    <property type="entry name" value="SET_dom"/>
</dbReference>
<dbReference type="PANTHER" id="PTHR45888:SF6">
    <property type="entry name" value="HL01030P-RELATED"/>
    <property type="match status" value="1"/>
</dbReference>
<proteinExistence type="predicted"/>
<evidence type="ECO:0000259" key="15">
    <source>
        <dbReference type="PROSITE" id="PS50280"/>
    </source>
</evidence>
<dbReference type="SMART" id="SM00508">
    <property type="entry name" value="PostSET"/>
    <property type="match status" value="1"/>
</dbReference>
<sequence length="1761" mass="193665">MELSGMNKVSEDKQCTLINPAASCSQHIFNRLSCNSISDLTERPNSRSATTNHAVLVENLACSLTGELKEALLLKATLKTQIENHKEFSSISVNENSFVDFPHVPDRTNESCDVISQQKFFKCPNIGEETIETENSFAPRGANSTPVIYSSPSPVPSSSFFASDSQLVNGSTSVSSLAGTVECTTPIGETSFDINGRSGSHTPASPFDTDRSRMDLHKLDDTIDYVLSHARSDDPCEGMFVLMCRMREPTHLSSPNLRANTPSSGHLASPSPSPTPSSPHSSHVTSSPMLNPVNKPHSFLQSSNMPNVVVSHSLSRYVLDQCAGPLQLNASTASSQYVPVQCNTQPPVSFVHLYPDPSNATGVQISERLSISQISQPITASTQMVFQHMSHGLPNHVGQQPVHSVMSSFSSPTSTILQRNCNSLISPGKVNLAHSMTNQVSKMTSVSPVNRTTTFYSPPEPDAAMPNRTVLISPPGSVCCVVQNPDLSSSTTRTYLPDGITSVTCSSLIAVERKPFVQSPVSVSFRQPVAPAQSIVPSCISSPHANCVKPVVPDQTIPLVNSISSAAQNGSIGGSKKRSNSTTTGASKRRKTSASTSALSSMTVAGSVGLNKTIPVDHSASSHRIAQECLEKLKINDIKSLVSAPVLKPYSVVLPPTGGSDFIESGQSEEDEQLMLARKALKYVRGAMSLPMSKCFVSGNSSQQMDSFIVRHLQSTAPCGPLIRGANRHSIPTTPAVCPSPEPLSFENHMMALFSSIHKSPKEEDKLSNFSNAKQHASAAVGSSFASKLLPIFSEATSTSEKPDPERSTPPLPLFHMPNPKLICEPVRLLDNDRVQPKPISANILDLGSSPTKTSGSEYSVYKCDEFEGNKSPLVDSETGEVLGDRRPSPAVHQTSDKLRIVFTISPSMAGGIPRIIRRITELLGVEQDSVCYQVTRSGAQIIVDRKQTQSESLVRDLETHLREHFTPLSLRFEAAASLQNSPLLKPVDTLAIQLDSVLRHPEQSIDISHSVSKQPAEGVTAVKAENQISNGIEFTRYLEEPVSLVSLLANKHTVTRPCQYCDKMVPPDTGYRRCLEDLATLTGLTAKSENTEEYIFCSEDCMREFVRRCSSLDPLTYPGHETNGFSSTESRLSSTLVCDLPSAVPVVLQNCPLRGMKNLKRLQFGLQHTVAGHKRRWSAVGSLKHKRWRGCRWRAFSPDFLPSTTRVTSNNGLSESEVLSLLSESSSRLRDPASMDSRSCALCNVKGDAPENSVGRLLPLNVNQWLHINCALWCYEVYETLGGSLNNVDSWIKKSMETNCTHCGRVGAGLPCYNPRCTFIYHVSCAVSIGCMFFTDRGMYCPQHQPREAHPMQLPSLVVNRRVYIARDENTQVGSVIHEDDRTSVVRIGTVCLHRVGQLLPHQIESGHFHTRRYIYPVGFRSTRIYWSMRVPRCRARYICEIMEANGRPLFRVTAIDRGMENESVEHEACAGAWQPILSKIEVLREQSALIRLFSQHLKGEDLYGLSEPHIVRAVESLPGVDCLRDYVFNFGRMELIPEMPLAINPSGCARAEPKMQTYVKRSAHSSHSSFAPTGFRTALPGLRRSAQPNLSGMTANECSKQYQSSRSQQYRRLKSEVSCNVILGRSRIQGLGLFAARDLEPQTMVIEYIGELIRQELANKREKYYEAHNRGIYMFRLNDDTVIDATVCGGLARYINHSCQPNCFTEYVNFGDHSHIVIITNRHIDKGEELGYDYNFDLEDGGSKIPCLCRAPNCRKWMN</sequence>
<dbReference type="GO" id="GO:0042800">
    <property type="term" value="F:histone H3K4 methyltransferase activity"/>
    <property type="evidence" value="ECO:0007669"/>
    <property type="project" value="TreeGrafter"/>
</dbReference>
<dbReference type="PROSITE" id="PS51542">
    <property type="entry name" value="FYRN"/>
    <property type="match status" value="1"/>
</dbReference>
<evidence type="ECO:0000259" key="17">
    <source>
        <dbReference type="PROSITE" id="PS51805"/>
    </source>
</evidence>
<evidence type="ECO:0000256" key="3">
    <source>
        <dbReference type="ARBA" id="ARBA00022603"/>
    </source>
</evidence>
<dbReference type="Gene3D" id="3.30.160.360">
    <property type="match status" value="1"/>
</dbReference>
<dbReference type="Pfam" id="PF00856">
    <property type="entry name" value="SET"/>
    <property type="match status" value="1"/>
</dbReference>
<evidence type="ECO:0000259" key="16">
    <source>
        <dbReference type="PROSITE" id="PS50868"/>
    </source>
</evidence>
<dbReference type="Proteomes" id="UP000699462">
    <property type="component" value="Unassembled WGS sequence"/>
</dbReference>
<dbReference type="GO" id="GO:0008270">
    <property type="term" value="F:zinc ion binding"/>
    <property type="evidence" value="ECO:0007669"/>
    <property type="project" value="UniProtKB-KW"/>
</dbReference>
<keyword evidence="4" id="KW-0808">Transferase</keyword>
<evidence type="ECO:0000256" key="10">
    <source>
        <dbReference type="ARBA" id="ARBA00022853"/>
    </source>
</evidence>
<dbReference type="Pfam" id="PF13832">
    <property type="entry name" value="zf-HC5HC2H_2"/>
    <property type="match status" value="1"/>
</dbReference>
<feature type="region of interest" description="Disordered" evidence="14">
    <location>
        <begin position="190"/>
        <end position="209"/>
    </location>
</feature>
<keyword evidence="10" id="KW-0156">Chromatin regulator</keyword>
<feature type="region of interest" description="Disordered" evidence="14">
    <location>
        <begin position="568"/>
        <end position="599"/>
    </location>
</feature>
<dbReference type="InterPro" id="IPR003889">
    <property type="entry name" value="FYrich_C"/>
</dbReference>
<dbReference type="PANTHER" id="PTHR45888">
    <property type="entry name" value="HL01030P-RELATED"/>
    <property type="match status" value="1"/>
</dbReference>
<evidence type="ECO:0000256" key="8">
    <source>
        <dbReference type="ARBA" id="ARBA00022771"/>
    </source>
</evidence>
<keyword evidence="3" id="KW-0489">Methyltransferase</keyword>
<name>A0A8T0DXT4_9TREM</name>
<evidence type="ECO:0000256" key="9">
    <source>
        <dbReference type="ARBA" id="ARBA00022833"/>
    </source>
</evidence>
<keyword evidence="5" id="KW-0949">S-adenosyl-L-methionine</keyword>
<dbReference type="SMART" id="SM00541">
    <property type="entry name" value="FYRN"/>
    <property type="match status" value="1"/>
</dbReference>
<dbReference type="FunFam" id="3.30.40.10:FF:000002">
    <property type="entry name" value="Histone-lysine N-methyltransferase"/>
    <property type="match status" value="1"/>
</dbReference>
<feature type="region of interest" description="Disordered" evidence="14">
    <location>
        <begin position="796"/>
        <end position="817"/>
    </location>
</feature>
<keyword evidence="6" id="KW-0479">Metal-binding</keyword>
<evidence type="ECO:0000256" key="14">
    <source>
        <dbReference type="SAM" id="MobiDB-lite"/>
    </source>
</evidence>
<evidence type="ECO:0000256" key="5">
    <source>
        <dbReference type="ARBA" id="ARBA00022691"/>
    </source>
</evidence>
<dbReference type="InterPro" id="IPR046341">
    <property type="entry name" value="SET_dom_sf"/>
</dbReference>
<evidence type="ECO:0000256" key="13">
    <source>
        <dbReference type="ARBA" id="ARBA00023242"/>
    </source>
</evidence>
<evidence type="ECO:0000256" key="2">
    <source>
        <dbReference type="ARBA" id="ARBA00022553"/>
    </source>
</evidence>
<dbReference type="Gene3D" id="2.170.270.10">
    <property type="entry name" value="SET domain"/>
    <property type="match status" value="1"/>
</dbReference>
<keyword evidence="11" id="KW-0805">Transcription regulation</keyword>
<dbReference type="GO" id="GO:0044666">
    <property type="term" value="C:MLL3/4 complex"/>
    <property type="evidence" value="ECO:0007669"/>
    <property type="project" value="TreeGrafter"/>
</dbReference>